<sequence length="124" mass="14335">MQMQILLTKEKTPKLSKNIDFATTSAYDVNDLRDKIKPGDKFIIRQGDLIVANYSIDYPRRRGLRYAHPATVDVNGRLIDVFRNSHYILHTEDFISIYHSEHGVVIIPLRGNRINYYTIDGAID</sequence>
<dbReference type="Proteomes" id="UP000008745">
    <property type="component" value="Segment"/>
</dbReference>
<dbReference type="GeneID" id="5797975"/>
<dbReference type="EMBL" id="AM087123">
    <property type="protein sequence ID" value="CAJ31698.1"/>
    <property type="molecule type" value="Genomic_DNA"/>
</dbReference>
<dbReference type="KEGG" id="vg:5797975"/>
<evidence type="ECO:0000313" key="1">
    <source>
        <dbReference type="EMBL" id="CAJ31698.1"/>
    </source>
</evidence>
<dbReference type="OrthoDB" id="15176at10239"/>
<organism evidence="1 2">
    <name type="scientific">Betalipothrixvirus puteoliense</name>
    <dbReference type="NCBI Taxonomy" id="346884"/>
    <lineage>
        <taxon>Viruses</taxon>
        <taxon>Adnaviria</taxon>
        <taxon>Zilligvirae</taxon>
        <taxon>Taleaviricota</taxon>
        <taxon>Tokiviricetes</taxon>
        <taxon>Ligamenvirales</taxon>
        <taxon>Lipothrixviridae</taxon>
        <taxon>Betalipothrixvirus</taxon>
    </lineage>
</organism>
<proteinExistence type="predicted"/>
<accession>A7WKV1</accession>
<keyword evidence="2" id="KW-1185">Reference proteome</keyword>
<reference evidence="2" key="1">
    <citation type="journal article" date="2008" name="J. Virol.">
        <title>Structure of the acidianus filamentous virus 3 and comparative genomics of related archaeal lipothrixviruses.</title>
        <authorList>
            <person name="Vestergaard G."/>
            <person name="Aramayo R."/>
            <person name="Basta T."/>
            <person name="Haring M."/>
            <person name="Peng X."/>
            <person name="Brugger K."/>
            <person name="Chen L."/>
            <person name="Rachel R."/>
            <person name="Boisset N."/>
            <person name="Garrett R.A."/>
            <person name="Prangishvili D."/>
        </authorList>
    </citation>
    <scope>NUCLEOTIDE SEQUENCE [LARGE SCALE GENOMIC DNA]</scope>
</reference>
<name>A7WKV1_9VIRU</name>
<evidence type="ECO:0000313" key="2">
    <source>
        <dbReference type="Proteomes" id="UP000008745"/>
    </source>
</evidence>
<protein>
    <submittedName>
        <fullName evidence="1">Uncharacterized protein</fullName>
    </submittedName>
</protein>
<dbReference type="RefSeq" id="YP_001604302.1">
    <property type="nucleotide sequence ID" value="NC_010154.1"/>
</dbReference>